<dbReference type="InterPro" id="IPR016024">
    <property type="entry name" value="ARM-type_fold"/>
</dbReference>
<dbReference type="GO" id="GO:0048280">
    <property type="term" value="P:vesicle fusion with Golgi apparatus"/>
    <property type="evidence" value="ECO:0007669"/>
    <property type="project" value="InterPro"/>
</dbReference>
<accession>A0A1D2MWW9</accession>
<evidence type="ECO:0000256" key="3">
    <source>
        <dbReference type="ARBA" id="ARBA00023054"/>
    </source>
</evidence>
<dbReference type="Pfam" id="PF04869">
    <property type="entry name" value="Uso1_p115_head"/>
    <property type="match status" value="1"/>
</dbReference>
<evidence type="ECO:0000256" key="5">
    <source>
        <dbReference type="SAM" id="MobiDB-lite"/>
    </source>
</evidence>
<dbReference type="InterPro" id="IPR011989">
    <property type="entry name" value="ARM-like"/>
</dbReference>
<dbReference type="GO" id="GO:0045056">
    <property type="term" value="P:transcytosis"/>
    <property type="evidence" value="ECO:0007669"/>
    <property type="project" value="TreeGrafter"/>
</dbReference>
<keyword evidence="3 4" id="KW-0175">Coiled coil</keyword>
<dbReference type="GO" id="GO:0006888">
    <property type="term" value="P:endoplasmic reticulum to Golgi vesicle-mediated transport"/>
    <property type="evidence" value="ECO:0007669"/>
    <property type="project" value="TreeGrafter"/>
</dbReference>
<dbReference type="EMBL" id="LJIJ01000444">
    <property type="protein sequence ID" value="ODM97421.1"/>
    <property type="molecule type" value="Genomic_DNA"/>
</dbReference>
<feature type="compositionally biased region" description="Polar residues" evidence="5">
    <location>
        <begin position="10"/>
        <end position="26"/>
    </location>
</feature>
<dbReference type="GO" id="GO:0000139">
    <property type="term" value="C:Golgi membrane"/>
    <property type="evidence" value="ECO:0007669"/>
    <property type="project" value="InterPro"/>
</dbReference>
<dbReference type="Pfam" id="PF18770">
    <property type="entry name" value="Arm_vescicular"/>
    <property type="match status" value="1"/>
</dbReference>
<comment type="subcellular location">
    <subcellularLocation>
        <location evidence="1">Golgi apparatus</location>
    </subcellularLocation>
</comment>
<dbReference type="GO" id="GO:0006886">
    <property type="term" value="P:intracellular protein transport"/>
    <property type="evidence" value="ECO:0007669"/>
    <property type="project" value="InterPro"/>
</dbReference>
<dbReference type="GO" id="GO:0012507">
    <property type="term" value="C:ER to Golgi transport vesicle membrane"/>
    <property type="evidence" value="ECO:0007669"/>
    <property type="project" value="TreeGrafter"/>
</dbReference>
<dbReference type="GO" id="GO:0005783">
    <property type="term" value="C:endoplasmic reticulum"/>
    <property type="evidence" value="ECO:0007669"/>
    <property type="project" value="TreeGrafter"/>
</dbReference>
<evidence type="ECO:0000313" key="7">
    <source>
        <dbReference type="EMBL" id="ODM97421.1"/>
    </source>
</evidence>
<dbReference type="AlphaFoldDB" id="A0A1D2MWW9"/>
<dbReference type="OrthoDB" id="198977at2759"/>
<keyword evidence="2" id="KW-0333">Golgi apparatus</keyword>
<dbReference type="InterPro" id="IPR006953">
    <property type="entry name" value="Vesicle_Uso1_P115_head"/>
</dbReference>
<dbReference type="InterPro" id="IPR024095">
    <property type="entry name" value="Vesicle_P115"/>
</dbReference>
<evidence type="ECO:0000313" key="8">
    <source>
        <dbReference type="Proteomes" id="UP000094527"/>
    </source>
</evidence>
<dbReference type="PANTHER" id="PTHR10013:SF0">
    <property type="entry name" value="GENERAL VESICULAR TRANSPORT FACTOR P115"/>
    <property type="match status" value="1"/>
</dbReference>
<comment type="caution">
    <text evidence="7">The sequence shown here is derived from an EMBL/GenBank/DDBJ whole genome shotgun (WGS) entry which is preliminary data.</text>
</comment>
<proteinExistence type="predicted"/>
<protein>
    <recommendedName>
        <fullName evidence="6">Vesicle tethering protein Uso1/P115-like head domain-containing protein</fullName>
    </recommendedName>
</protein>
<name>A0A1D2MWW9_ORCCI</name>
<dbReference type="InterPro" id="IPR041209">
    <property type="entry name" value="P115_Arm_rpt"/>
</dbReference>
<evidence type="ECO:0000256" key="1">
    <source>
        <dbReference type="ARBA" id="ARBA00004555"/>
    </source>
</evidence>
<dbReference type="SUPFAM" id="SSF48371">
    <property type="entry name" value="ARM repeat"/>
    <property type="match status" value="1"/>
</dbReference>
<feature type="domain" description="Vesicle tethering protein Uso1/P115-like head" evidence="6">
    <location>
        <begin position="352"/>
        <end position="633"/>
    </location>
</feature>
<evidence type="ECO:0000259" key="6">
    <source>
        <dbReference type="Pfam" id="PF04869"/>
    </source>
</evidence>
<reference evidence="7 8" key="1">
    <citation type="journal article" date="2016" name="Genome Biol. Evol.">
        <title>Gene Family Evolution Reflects Adaptation to Soil Environmental Stressors in the Genome of the Collembolan Orchesella cincta.</title>
        <authorList>
            <person name="Faddeeva-Vakhrusheva A."/>
            <person name="Derks M.F."/>
            <person name="Anvar S.Y."/>
            <person name="Agamennone V."/>
            <person name="Suring W."/>
            <person name="Smit S."/>
            <person name="van Straalen N.M."/>
            <person name="Roelofs D."/>
        </authorList>
    </citation>
    <scope>NUCLEOTIDE SEQUENCE [LARGE SCALE GENOMIC DNA]</scope>
    <source>
        <tissue evidence="7">Mixed pool</tissue>
    </source>
</reference>
<evidence type="ECO:0000256" key="2">
    <source>
        <dbReference type="ARBA" id="ARBA00023034"/>
    </source>
</evidence>
<dbReference type="GO" id="GO:0005795">
    <property type="term" value="C:Golgi stack"/>
    <property type="evidence" value="ECO:0007669"/>
    <property type="project" value="TreeGrafter"/>
</dbReference>
<dbReference type="Proteomes" id="UP000094527">
    <property type="component" value="Unassembled WGS sequence"/>
</dbReference>
<dbReference type="Gene3D" id="1.25.10.10">
    <property type="entry name" value="Leucine-rich Repeat Variant"/>
    <property type="match status" value="1"/>
</dbReference>
<dbReference type="PANTHER" id="PTHR10013">
    <property type="entry name" value="GENERAL VESICULAR TRANSPORT FACTOR P115"/>
    <property type="match status" value="1"/>
</dbReference>
<dbReference type="OMA" id="GQETFCN"/>
<dbReference type="STRING" id="48709.A0A1D2MWW9"/>
<organism evidence="7 8">
    <name type="scientific">Orchesella cincta</name>
    <name type="common">Springtail</name>
    <name type="synonym">Podura cincta</name>
    <dbReference type="NCBI Taxonomy" id="48709"/>
    <lineage>
        <taxon>Eukaryota</taxon>
        <taxon>Metazoa</taxon>
        <taxon>Ecdysozoa</taxon>
        <taxon>Arthropoda</taxon>
        <taxon>Hexapoda</taxon>
        <taxon>Collembola</taxon>
        <taxon>Entomobryomorpha</taxon>
        <taxon>Entomobryoidea</taxon>
        <taxon>Orchesellidae</taxon>
        <taxon>Orchesellinae</taxon>
        <taxon>Orchesella</taxon>
    </lineage>
</organism>
<sequence length="866" mass="96882">MELFKGVWGGQQTTTTNGRSVQDQQTGAETVERLVERLLNSTLLTDRRDACRALKALSKKYRVEVGAQGMDAILTSLESDRIDSELVSYALECLLNVTSPELLEDEDSSLSSMGEQFTEIIAKKPDNLTMLVSFMEEYDFRIRLPVIRLVTNLLTNKPKDVQEILLVSPMGISKIMDLLSDSREVVRNDAILLLVALTKNNANIQKIIAFENGFDRILQIIQEEGYSDGGPVVEDSLQLFLNLLRSNTSNQTFFREGSYIKKLVPFFTLPDSDGDLGWPTQKVSNFYHMLQIVRTLTSPSNPSHITLSCQKVIKGCGILECLCEIVMANGIPSETLAEAIATVGEAIRGCLDNQEYFGSVVAPSEPPRPVLVILLMGLINERQPLSLRCSVLYCIQCHFYKNEKSQEDVIKSLLPSTGDAVNTLTAGQLLCGGLFSKDISNNWFSSVALSHTIMGNMKQKENLLKVQFSLKANSGPVTLMNYILMSLQQSTKLQMRTAFLQFLSIWLEGCPNAVAQFLSNPTSVPYLITQITSAESDEKEALVRGLASFMMGICLFFNPNTVTAFTKESMVQLINNRIGMETLSDALGQISKSELYIHSLKHPQLGAKHSSDLIFDHYFCIMFKKYESLILQQLNDPGGSHVHVDSSSQDFSKLGHMVNNHQSPTDVISRYKEVIRTQDEAIATLKKDVYSLQSSNSVSSSTIEELTSEVLQLKNQLVLANAQRATTELSSEKNSQAHIAEYQTILQRKDQQLREMEDRLRGLESGIQMKNPIQEELISKLEEENKVLVDEVEKMKKDQEELLELLAEQDSRILKFKMQLQSLGVQIEEDDETAEEPQNLDGNETVDLATNVFNGGEHSDNENFLL</sequence>
<feature type="region of interest" description="Disordered" evidence="5">
    <location>
        <begin position="1"/>
        <end position="26"/>
    </location>
</feature>
<dbReference type="GO" id="GO:0048211">
    <property type="term" value="P:Golgi vesicle docking"/>
    <property type="evidence" value="ECO:0007669"/>
    <property type="project" value="TreeGrafter"/>
</dbReference>
<keyword evidence="8" id="KW-1185">Reference proteome</keyword>
<gene>
    <name evidence="7" type="ORF">Ocin01_09255</name>
</gene>
<evidence type="ECO:0000256" key="4">
    <source>
        <dbReference type="SAM" id="Coils"/>
    </source>
</evidence>
<feature type="coiled-coil region" evidence="4">
    <location>
        <begin position="703"/>
        <end position="812"/>
    </location>
</feature>